<evidence type="ECO:0000313" key="2">
    <source>
        <dbReference type="Proteomes" id="UP000183832"/>
    </source>
</evidence>
<dbReference type="Proteomes" id="UP000183832">
    <property type="component" value="Unassembled WGS sequence"/>
</dbReference>
<dbReference type="EMBL" id="CVRI01000050">
    <property type="protein sequence ID" value="CRK99249.1"/>
    <property type="molecule type" value="Genomic_DNA"/>
</dbReference>
<name>A0A1J1ILB7_9DIPT</name>
<keyword evidence="2" id="KW-1185">Reference proteome</keyword>
<organism evidence="1 2">
    <name type="scientific">Clunio marinus</name>
    <dbReference type="NCBI Taxonomy" id="568069"/>
    <lineage>
        <taxon>Eukaryota</taxon>
        <taxon>Metazoa</taxon>
        <taxon>Ecdysozoa</taxon>
        <taxon>Arthropoda</taxon>
        <taxon>Hexapoda</taxon>
        <taxon>Insecta</taxon>
        <taxon>Pterygota</taxon>
        <taxon>Neoptera</taxon>
        <taxon>Endopterygota</taxon>
        <taxon>Diptera</taxon>
        <taxon>Nematocera</taxon>
        <taxon>Chironomoidea</taxon>
        <taxon>Chironomidae</taxon>
        <taxon>Clunio</taxon>
    </lineage>
</organism>
<dbReference type="AlphaFoldDB" id="A0A1J1ILB7"/>
<gene>
    <name evidence="1" type="ORF">CLUMA_CG012633</name>
</gene>
<accession>A0A1J1ILB7</accession>
<evidence type="ECO:0000313" key="1">
    <source>
        <dbReference type="EMBL" id="CRK99249.1"/>
    </source>
</evidence>
<proteinExistence type="predicted"/>
<protein>
    <submittedName>
        <fullName evidence="1">CLUMA_CG012633, isoform A</fullName>
    </submittedName>
</protein>
<reference evidence="1 2" key="1">
    <citation type="submission" date="2015-04" db="EMBL/GenBank/DDBJ databases">
        <authorList>
            <person name="Syromyatnikov M.Y."/>
            <person name="Popov V.N."/>
        </authorList>
    </citation>
    <scope>NUCLEOTIDE SEQUENCE [LARGE SCALE GENOMIC DNA]</scope>
</reference>
<sequence length="25" mass="2878">MNELKRKIIVVCNIPMTAIIQHPTN</sequence>